<comment type="similarity">
    <text evidence="1">Belongs to the ArgJ family.</text>
</comment>
<dbReference type="GO" id="GO:0006526">
    <property type="term" value="P:L-arginine biosynthetic process"/>
    <property type="evidence" value="ECO:0007669"/>
    <property type="project" value="InterPro"/>
</dbReference>
<evidence type="ECO:0000256" key="2">
    <source>
        <dbReference type="ARBA" id="ARBA00022679"/>
    </source>
</evidence>
<evidence type="ECO:0000256" key="1">
    <source>
        <dbReference type="ARBA" id="ARBA00006774"/>
    </source>
</evidence>
<organism evidence="5">
    <name type="scientific">bioreactor metagenome</name>
    <dbReference type="NCBI Taxonomy" id="1076179"/>
    <lineage>
        <taxon>unclassified sequences</taxon>
        <taxon>metagenomes</taxon>
        <taxon>ecological metagenomes</taxon>
    </lineage>
</organism>
<accession>A0A645HEL3</accession>
<keyword evidence="2" id="KW-0808">Transferase</keyword>
<dbReference type="PANTHER" id="PTHR23100:SF0">
    <property type="entry name" value="ARGININE BIOSYNTHESIS BIFUNCTIONAL PROTEIN ARGJ, MITOCHONDRIAL"/>
    <property type="match status" value="1"/>
</dbReference>
<protein>
    <submittedName>
        <fullName evidence="5">Arginine biosynthesis bifunctional protein ArgJ</fullName>
    </submittedName>
</protein>
<dbReference type="InterPro" id="IPR016117">
    <property type="entry name" value="ArgJ-like_dom_sf"/>
</dbReference>
<sequence length="82" mass="9088">MGYSKAPFRPEFVDVKFRSPAGEVAVCRKGAGLDFDEDQAKSVLSQDEVEILVSLNEGEAEASCWGCDLTYDYVKINGDYRT</sequence>
<dbReference type="Gene3D" id="3.10.20.340">
    <property type="entry name" value="ArgJ beta chain, C-terminal domain"/>
    <property type="match status" value="1"/>
</dbReference>
<keyword evidence="3" id="KW-0068">Autocatalytic cleavage</keyword>
<dbReference type="GO" id="GO:0006592">
    <property type="term" value="P:ornithine biosynthetic process"/>
    <property type="evidence" value="ECO:0007669"/>
    <property type="project" value="TreeGrafter"/>
</dbReference>
<dbReference type="GO" id="GO:0004358">
    <property type="term" value="F:L-glutamate N-acetyltransferase activity, acting on acetyl-L-ornithine as donor"/>
    <property type="evidence" value="ECO:0007669"/>
    <property type="project" value="InterPro"/>
</dbReference>
<dbReference type="InterPro" id="IPR002813">
    <property type="entry name" value="Arg_biosynth_ArgJ"/>
</dbReference>
<dbReference type="SUPFAM" id="SSF56266">
    <property type="entry name" value="DmpA/ArgJ-like"/>
    <property type="match status" value="1"/>
</dbReference>
<reference evidence="5" key="1">
    <citation type="submission" date="2019-08" db="EMBL/GenBank/DDBJ databases">
        <authorList>
            <person name="Kucharzyk K."/>
            <person name="Murdoch R.W."/>
            <person name="Higgins S."/>
            <person name="Loffler F."/>
        </authorList>
    </citation>
    <scope>NUCLEOTIDE SEQUENCE</scope>
</reference>
<dbReference type="Pfam" id="PF01960">
    <property type="entry name" value="ArgJ"/>
    <property type="match status" value="1"/>
</dbReference>
<dbReference type="PANTHER" id="PTHR23100">
    <property type="entry name" value="ARGININE BIOSYNTHESIS BIFUNCTIONAL PROTEIN ARGJ"/>
    <property type="match status" value="1"/>
</dbReference>
<gene>
    <name evidence="5" type="primary">argJ_27</name>
    <name evidence="5" type="ORF">SDC9_184994</name>
</gene>
<keyword evidence="4" id="KW-0012">Acyltransferase</keyword>
<evidence type="ECO:0000256" key="3">
    <source>
        <dbReference type="ARBA" id="ARBA00022813"/>
    </source>
</evidence>
<dbReference type="AlphaFoldDB" id="A0A645HEL3"/>
<comment type="caution">
    <text evidence="5">The sequence shown here is derived from an EMBL/GenBank/DDBJ whole genome shotgun (WGS) entry which is preliminary data.</text>
</comment>
<dbReference type="GO" id="GO:0004042">
    <property type="term" value="F:L-glutamate N-acetyltransferase activity"/>
    <property type="evidence" value="ECO:0007669"/>
    <property type="project" value="TreeGrafter"/>
</dbReference>
<evidence type="ECO:0000256" key="4">
    <source>
        <dbReference type="ARBA" id="ARBA00023315"/>
    </source>
</evidence>
<dbReference type="EMBL" id="VSSQ01092147">
    <property type="protein sequence ID" value="MPN37475.1"/>
    <property type="molecule type" value="Genomic_DNA"/>
</dbReference>
<evidence type="ECO:0000313" key="5">
    <source>
        <dbReference type="EMBL" id="MPN37475.1"/>
    </source>
</evidence>
<name>A0A645HEL3_9ZZZZ</name>
<proteinExistence type="inferred from homology"/>
<dbReference type="InterPro" id="IPR042195">
    <property type="entry name" value="ArgJ_beta_C"/>
</dbReference>